<sequence>MGSDTSKVWPRHIVLTAFSPRQLNCWCYLGLWSRMDPKRHTGLIDMTPTTPTAVQQLLRTRTATYITVCALTVRSTHIVSRNAI</sequence>
<protein>
    <submittedName>
        <fullName evidence="1">Uncharacterized protein</fullName>
    </submittedName>
</protein>
<evidence type="ECO:0000313" key="1">
    <source>
        <dbReference type="EMBL" id="KZP12872.1"/>
    </source>
</evidence>
<reference evidence="1 2" key="1">
    <citation type="journal article" date="2016" name="Mol. Biol. Evol.">
        <title>Comparative Genomics of Early-Diverging Mushroom-Forming Fungi Provides Insights into the Origins of Lignocellulose Decay Capabilities.</title>
        <authorList>
            <person name="Nagy L.G."/>
            <person name="Riley R."/>
            <person name="Tritt A."/>
            <person name="Adam C."/>
            <person name="Daum C."/>
            <person name="Floudas D."/>
            <person name="Sun H."/>
            <person name="Yadav J.S."/>
            <person name="Pangilinan J."/>
            <person name="Larsson K.H."/>
            <person name="Matsuura K."/>
            <person name="Barry K."/>
            <person name="Labutti K."/>
            <person name="Kuo R."/>
            <person name="Ohm R.A."/>
            <person name="Bhattacharya S.S."/>
            <person name="Shirouzu T."/>
            <person name="Yoshinaga Y."/>
            <person name="Martin F.M."/>
            <person name="Grigoriev I.V."/>
            <person name="Hibbett D.S."/>
        </authorList>
    </citation>
    <scope>NUCLEOTIDE SEQUENCE [LARGE SCALE GENOMIC DNA]</scope>
    <source>
        <strain evidence="1 2">CBS 109695</strain>
    </source>
</reference>
<name>A0A166BQ73_9AGAM</name>
<accession>A0A166BQ73</accession>
<gene>
    <name evidence="1" type="ORF">FIBSPDRAFT_869858</name>
</gene>
<keyword evidence="2" id="KW-1185">Reference proteome</keyword>
<evidence type="ECO:0000313" key="2">
    <source>
        <dbReference type="Proteomes" id="UP000076532"/>
    </source>
</evidence>
<organism evidence="1 2">
    <name type="scientific">Athelia psychrophila</name>
    <dbReference type="NCBI Taxonomy" id="1759441"/>
    <lineage>
        <taxon>Eukaryota</taxon>
        <taxon>Fungi</taxon>
        <taxon>Dikarya</taxon>
        <taxon>Basidiomycota</taxon>
        <taxon>Agaricomycotina</taxon>
        <taxon>Agaricomycetes</taxon>
        <taxon>Agaricomycetidae</taxon>
        <taxon>Atheliales</taxon>
        <taxon>Atheliaceae</taxon>
        <taxon>Athelia</taxon>
    </lineage>
</organism>
<dbReference type="EMBL" id="KV417641">
    <property type="protein sequence ID" value="KZP12872.1"/>
    <property type="molecule type" value="Genomic_DNA"/>
</dbReference>
<dbReference type="AlphaFoldDB" id="A0A166BQ73"/>
<proteinExistence type="predicted"/>
<dbReference type="OrthoDB" id="3038990at2759"/>
<dbReference type="Proteomes" id="UP000076532">
    <property type="component" value="Unassembled WGS sequence"/>
</dbReference>